<dbReference type="CDD" id="cd10910">
    <property type="entry name" value="PIN_limkain_b1_N_like"/>
    <property type="match status" value="1"/>
</dbReference>
<dbReference type="PANTHER" id="PTHR14379">
    <property type="entry name" value="LIMKAIN B LKAP"/>
    <property type="match status" value="1"/>
</dbReference>
<evidence type="ECO:0008006" key="3">
    <source>
        <dbReference type="Google" id="ProtNLM"/>
    </source>
</evidence>
<reference evidence="1" key="1">
    <citation type="submission" date="2020-01" db="EMBL/GenBank/DDBJ databases">
        <authorList>
            <person name="Mishra B."/>
        </authorList>
    </citation>
    <scope>NUCLEOTIDE SEQUENCE [LARGE SCALE GENOMIC DNA]</scope>
</reference>
<dbReference type="EMBL" id="CACVBM020000033">
    <property type="protein sequence ID" value="CAA7013197.1"/>
    <property type="molecule type" value="Genomic_DNA"/>
</dbReference>
<dbReference type="GO" id="GO:0005777">
    <property type="term" value="C:peroxisome"/>
    <property type="evidence" value="ECO:0007669"/>
    <property type="project" value="InterPro"/>
</dbReference>
<gene>
    <name evidence="1" type="ORF">MERR_LOCUS431</name>
</gene>
<dbReference type="Proteomes" id="UP000467841">
    <property type="component" value="Unassembled WGS sequence"/>
</dbReference>
<name>A0A6D2HEU4_9BRAS</name>
<dbReference type="AlphaFoldDB" id="A0A6D2HEU4"/>
<dbReference type="GO" id="GO:0010468">
    <property type="term" value="P:regulation of gene expression"/>
    <property type="evidence" value="ECO:0007669"/>
    <property type="project" value="InterPro"/>
</dbReference>
<dbReference type="PANTHER" id="PTHR14379:SF19">
    <property type="entry name" value="ENDONUCLEASE OR GLYCOSYL HYDROLASE-RELATED"/>
    <property type="match status" value="1"/>
</dbReference>
<dbReference type="InterPro" id="IPR024768">
    <property type="entry name" value="Marf1"/>
</dbReference>
<organism evidence="1 2">
    <name type="scientific">Microthlaspi erraticum</name>
    <dbReference type="NCBI Taxonomy" id="1685480"/>
    <lineage>
        <taxon>Eukaryota</taxon>
        <taxon>Viridiplantae</taxon>
        <taxon>Streptophyta</taxon>
        <taxon>Embryophyta</taxon>
        <taxon>Tracheophyta</taxon>
        <taxon>Spermatophyta</taxon>
        <taxon>Magnoliopsida</taxon>
        <taxon>eudicotyledons</taxon>
        <taxon>Gunneridae</taxon>
        <taxon>Pentapetalae</taxon>
        <taxon>rosids</taxon>
        <taxon>malvids</taxon>
        <taxon>Brassicales</taxon>
        <taxon>Brassicaceae</taxon>
        <taxon>Coluteocarpeae</taxon>
        <taxon>Microthlaspi</taxon>
    </lineage>
</organism>
<proteinExistence type="predicted"/>
<evidence type="ECO:0000313" key="2">
    <source>
        <dbReference type="Proteomes" id="UP000467841"/>
    </source>
</evidence>
<sequence length="127" mass="14011">MMKATQECVSAVTTVIWNIDTCPVPPGFDARRVGPCMKRYLEKLGYTGTLTINATGLLTDVLDEVLRGVSSTGVVINADPFVAQAIHDLEELTITATEATDEPQQHMDKLMLQNWVLQIFLTKKTCI</sequence>
<evidence type="ECO:0000313" key="1">
    <source>
        <dbReference type="EMBL" id="CAA7013197.1"/>
    </source>
</evidence>
<accession>A0A6D2HEU4</accession>
<protein>
    <recommendedName>
        <fullName evidence="3">NYN domain-containing protein</fullName>
    </recommendedName>
</protein>
<comment type="caution">
    <text evidence="1">The sequence shown here is derived from an EMBL/GenBank/DDBJ whole genome shotgun (WGS) entry which is preliminary data.</text>
</comment>
<dbReference type="OrthoDB" id="1105783at2759"/>
<keyword evidence="2" id="KW-1185">Reference proteome</keyword>